<feature type="transmembrane region" description="Helical" evidence="2">
    <location>
        <begin position="56"/>
        <end position="74"/>
    </location>
</feature>
<evidence type="ECO:0008006" key="5">
    <source>
        <dbReference type="Google" id="ProtNLM"/>
    </source>
</evidence>
<protein>
    <recommendedName>
        <fullName evidence="5">Transmembrane protein 223</fullName>
    </recommendedName>
</protein>
<keyword evidence="2" id="KW-0472">Membrane</keyword>
<proteinExistence type="predicted"/>
<dbReference type="PANTHER" id="PTHR14549">
    <property type="entry name" value="TRANSMEMBRANE PROTEIN 223"/>
    <property type="match status" value="1"/>
</dbReference>
<name>A0AAV7MZC1_PLEWA</name>
<evidence type="ECO:0000313" key="3">
    <source>
        <dbReference type="EMBL" id="KAJ1108517.1"/>
    </source>
</evidence>
<dbReference type="AlphaFoldDB" id="A0AAV7MZC1"/>
<feature type="transmembrane region" description="Helical" evidence="2">
    <location>
        <begin position="132"/>
        <end position="155"/>
    </location>
</feature>
<accession>A0AAV7MZC1</accession>
<sequence>MTSLLRAESKFTLLLCCKKTRLEFARLLGGQHGARSHTETQPPRDLVLFKHHRPRFFRLVGLFCLGQGGFWAYLGHYGFSSLRDTDGVRVKVPVTHDSSAVASGTKEGNQPEAKKSSDTPAEGKQLNLGSRLWRYGFTLTCFTIGSLIVAAGYLFSRRSVSQVLLHRGGQQVTIHTSALFSSGSSFTVPLRHVSCMAHRSEVPSAIPLKIKGRPLYFLLDKQGQVFNGKLFDVTVGAYRKL</sequence>
<feature type="region of interest" description="Disordered" evidence="1">
    <location>
        <begin position="99"/>
        <end position="122"/>
    </location>
</feature>
<dbReference type="GO" id="GO:0005739">
    <property type="term" value="C:mitochondrion"/>
    <property type="evidence" value="ECO:0007669"/>
    <property type="project" value="TreeGrafter"/>
</dbReference>
<organism evidence="3 4">
    <name type="scientific">Pleurodeles waltl</name>
    <name type="common">Iberian ribbed newt</name>
    <dbReference type="NCBI Taxonomy" id="8319"/>
    <lineage>
        <taxon>Eukaryota</taxon>
        <taxon>Metazoa</taxon>
        <taxon>Chordata</taxon>
        <taxon>Craniata</taxon>
        <taxon>Vertebrata</taxon>
        <taxon>Euteleostomi</taxon>
        <taxon>Amphibia</taxon>
        <taxon>Batrachia</taxon>
        <taxon>Caudata</taxon>
        <taxon>Salamandroidea</taxon>
        <taxon>Salamandridae</taxon>
        <taxon>Pleurodelinae</taxon>
        <taxon>Pleurodeles</taxon>
    </lineage>
</organism>
<comment type="caution">
    <text evidence="3">The sequence shown here is derived from an EMBL/GenBank/DDBJ whole genome shotgun (WGS) entry which is preliminary data.</text>
</comment>
<keyword evidence="2" id="KW-1133">Transmembrane helix</keyword>
<evidence type="ECO:0000256" key="2">
    <source>
        <dbReference type="SAM" id="Phobius"/>
    </source>
</evidence>
<keyword evidence="2" id="KW-0812">Transmembrane</keyword>
<gene>
    <name evidence="3" type="ORF">NDU88_005893</name>
</gene>
<evidence type="ECO:0000256" key="1">
    <source>
        <dbReference type="SAM" id="MobiDB-lite"/>
    </source>
</evidence>
<evidence type="ECO:0000313" key="4">
    <source>
        <dbReference type="Proteomes" id="UP001066276"/>
    </source>
</evidence>
<dbReference type="GO" id="GO:0007399">
    <property type="term" value="P:nervous system development"/>
    <property type="evidence" value="ECO:0007669"/>
    <property type="project" value="TreeGrafter"/>
</dbReference>
<dbReference type="Proteomes" id="UP001066276">
    <property type="component" value="Chromosome 9"/>
</dbReference>
<dbReference type="InterPro" id="IPR045325">
    <property type="entry name" value="TMEM70/TMEM186/TMEM223"/>
</dbReference>
<dbReference type="Pfam" id="PF06979">
    <property type="entry name" value="TMEM70"/>
    <property type="match status" value="1"/>
</dbReference>
<dbReference type="PANTHER" id="PTHR14549:SF2">
    <property type="entry name" value="TRANSMEMBRANE PROTEIN 223"/>
    <property type="match status" value="1"/>
</dbReference>
<dbReference type="InterPro" id="IPR026100">
    <property type="entry name" value="Tmem223"/>
</dbReference>
<reference evidence="3" key="1">
    <citation type="journal article" date="2022" name="bioRxiv">
        <title>Sequencing and chromosome-scale assembly of the giantPleurodeles waltlgenome.</title>
        <authorList>
            <person name="Brown T."/>
            <person name="Elewa A."/>
            <person name="Iarovenko S."/>
            <person name="Subramanian E."/>
            <person name="Araus A.J."/>
            <person name="Petzold A."/>
            <person name="Susuki M."/>
            <person name="Suzuki K.-i.T."/>
            <person name="Hayashi T."/>
            <person name="Toyoda A."/>
            <person name="Oliveira C."/>
            <person name="Osipova E."/>
            <person name="Leigh N.D."/>
            <person name="Simon A."/>
            <person name="Yun M.H."/>
        </authorList>
    </citation>
    <scope>NUCLEOTIDE SEQUENCE</scope>
    <source>
        <strain evidence="3">20211129_DDA</strain>
        <tissue evidence="3">Liver</tissue>
    </source>
</reference>
<feature type="compositionally biased region" description="Polar residues" evidence="1">
    <location>
        <begin position="99"/>
        <end position="108"/>
    </location>
</feature>
<keyword evidence="4" id="KW-1185">Reference proteome</keyword>
<dbReference type="EMBL" id="JANPWB010000013">
    <property type="protein sequence ID" value="KAJ1108517.1"/>
    <property type="molecule type" value="Genomic_DNA"/>
</dbReference>